<evidence type="ECO:0000256" key="3">
    <source>
        <dbReference type="ARBA" id="ARBA00022692"/>
    </source>
</evidence>
<evidence type="ECO:0000259" key="8">
    <source>
        <dbReference type="Pfam" id="PF12704"/>
    </source>
</evidence>
<organism evidence="9 10">
    <name type="scientific">Paraflavitalea soli</name>
    <dbReference type="NCBI Taxonomy" id="2315862"/>
    <lineage>
        <taxon>Bacteria</taxon>
        <taxon>Pseudomonadati</taxon>
        <taxon>Bacteroidota</taxon>
        <taxon>Chitinophagia</taxon>
        <taxon>Chitinophagales</taxon>
        <taxon>Chitinophagaceae</taxon>
        <taxon>Paraflavitalea</taxon>
    </lineage>
</organism>
<feature type="domain" description="ABC3 transporter permease C-terminal" evidence="7">
    <location>
        <begin position="682"/>
        <end position="795"/>
    </location>
</feature>
<feature type="domain" description="ABC3 transporter permease C-terminal" evidence="7">
    <location>
        <begin position="296"/>
        <end position="409"/>
    </location>
</feature>
<evidence type="ECO:0000313" key="9">
    <source>
        <dbReference type="EMBL" id="AXY76649.1"/>
    </source>
</evidence>
<dbReference type="EMBL" id="CP032157">
    <property type="protein sequence ID" value="AXY76649.1"/>
    <property type="molecule type" value="Genomic_DNA"/>
</dbReference>
<dbReference type="GO" id="GO:0022857">
    <property type="term" value="F:transmembrane transporter activity"/>
    <property type="evidence" value="ECO:0007669"/>
    <property type="project" value="TreeGrafter"/>
</dbReference>
<dbReference type="PANTHER" id="PTHR30572">
    <property type="entry name" value="MEMBRANE COMPONENT OF TRANSPORTER-RELATED"/>
    <property type="match status" value="1"/>
</dbReference>
<dbReference type="Pfam" id="PF12704">
    <property type="entry name" value="MacB_PCD"/>
    <property type="match status" value="2"/>
</dbReference>
<feature type="transmembrane region" description="Helical" evidence="6">
    <location>
        <begin position="679"/>
        <end position="701"/>
    </location>
</feature>
<dbReference type="OrthoDB" id="5933722at2"/>
<dbReference type="InterPro" id="IPR003838">
    <property type="entry name" value="ABC3_permease_C"/>
</dbReference>
<evidence type="ECO:0000256" key="1">
    <source>
        <dbReference type="ARBA" id="ARBA00004651"/>
    </source>
</evidence>
<evidence type="ECO:0000256" key="5">
    <source>
        <dbReference type="ARBA" id="ARBA00023136"/>
    </source>
</evidence>
<dbReference type="InterPro" id="IPR025857">
    <property type="entry name" value="MacB_PCD"/>
</dbReference>
<feature type="transmembrane region" description="Helical" evidence="6">
    <location>
        <begin position="290"/>
        <end position="312"/>
    </location>
</feature>
<feature type="transmembrane region" description="Helical" evidence="6">
    <location>
        <begin position="432"/>
        <end position="453"/>
    </location>
</feature>
<dbReference type="InterPro" id="IPR050250">
    <property type="entry name" value="Macrolide_Exporter_MacB"/>
</dbReference>
<feature type="transmembrane region" description="Helical" evidence="6">
    <location>
        <begin position="337"/>
        <end position="365"/>
    </location>
</feature>
<keyword evidence="3 6" id="KW-0812">Transmembrane</keyword>
<keyword evidence="2" id="KW-1003">Cell membrane</keyword>
<accession>A0A3B7MTR3</accession>
<proteinExistence type="predicted"/>
<feature type="transmembrane region" description="Helical" evidence="6">
    <location>
        <begin position="385"/>
        <end position="411"/>
    </location>
</feature>
<dbReference type="RefSeq" id="WP_119052526.1">
    <property type="nucleotide sequence ID" value="NZ_CP032157.1"/>
</dbReference>
<keyword evidence="4 6" id="KW-1133">Transmembrane helix</keyword>
<keyword evidence="5 6" id="KW-0472">Membrane</keyword>
<protein>
    <submittedName>
        <fullName evidence="9">ABC transporter permease</fullName>
    </submittedName>
</protein>
<feature type="domain" description="MacB-like periplasmic core" evidence="8">
    <location>
        <begin position="440"/>
        <end position="635"/>
    </location>
</feature>
<dbReference type="Proteomes" id="UP000263900">
    <property type="component" value="Chromosome"/>
</dbReference>
<dbReference type="KEGG" id="pseg:D3H65_22790"/>
<gene>
    <name evidence="9" type="ORF">D3H65_22790</name>
</gene>
<feature type="transmembrane region" description="Helical" evidence="6">
    <location>
        <begin position="21"/>
        <end position="42"/>
    </location>
</feature>
<evidence type="ECO:0000256" key="4">
    <source>
        <dbReference type="ARBA" id="ARBA00022989"/>
    </source>
</evidence>
<dbReference type="GO" id="GO:0005886">
    <property type="term" value="C:plasma membrane"/>
    <property type="evidence" value="ECO:0007669"/>
    <property type="project" value="UniProtKB-SubCell"/>
</dbReference>
<dbReference type="Pfam" id="PF02687">
    <property type="entry name" value="FtsX"/>
    <property type="match status" value="2"/>
</dbReference>
<name>A0A3B7MTR3_9BACT</name>
<comment type="subcellular location">
    <subcellularLocation>
        <location evidence="1">Cell membrane</location>
        <topology evidence="1">Multi-pass membrane protein</topology>
    </subcellularLocation>
</comment>
<dbReference type="PANTHER" id="PTHR30572:SF18">
    <property type="entry name" value="ABC-TYPE MACROLIDE FAMILY EXPORT SYSTEM PERMEASE COMPONENT 2"/>
    <property type="match status" value="1"/>
</dbReference>
<evidence type="ECO:0000256" key="6">
    <source>
        <dbReference type="SAM" id="Phobius"/>
    </source>
</evidence>
<feature type="domain" description="MacB-like periplasmic core" evidence="8">
    <location>
        <begin position="20"/>
        <end position="243"/>
    </location>
</feature>
<evidence type="ECO:0000256" key="2">
    <source>
        <dbReference type="ARBA" id="ARBA00022475"/>
    </source>
</evidence>
<feature type="transmembrane region" description="Helical" evidence="6">
    <location>
        <begin position="765"/>
        <end position="788"/>
    </location>
</feature>
<sequence length="802" mass="89322">MFKNYFRTTFRLLLKNKTFSFINIIGLAIGTLCCLYIVLYVVDQYSYDKHHKNEKDIYRLTTYLYLTGDKHTMATASPPIAPAIKHDFPEVEQFTRVIPTLGVSRHLLKFKDKSIYEKEAFLVDSTFFEIFTYHFISGSPATAMAQPYSIVLGKPLADKIFGNEDPMGKIIEVDNSWGKESLKVTGVIDESLGKSHIHAAFFLSLNGYGEGLRSNNVWTGNNFTYSYLKLQPGASATALEAKFPAFLNKYAQADLKARGMEKKQFLQPITSIHTTSGYEVEAGKVVSSSFLYILLLIAILIQVIACINFMNLSTARASKRAKEVGVRKVIGAGRKSLILQFLSESFSLSLIGVLIGLPLLIMALPWLNQLTQADITLSFLTHYEIWLALAGVVLVTGLLAGSYPAFYLSAFDAIKVIKGNFKSHISASGIRRALVVFQFALSIILIVSILVIYNQLSFIKNRDLGFNANQKLVFTFYTDDTKAKMSSFMTDLQQLPEVKGVTKTTGIPGQATYFNWGVFLAGGNLTTSVNQENVTTDEYFIKTMGIQLASGRDFHLYDSGKVIINQTLAKRLGLSVETAPGTKLYTEDNGRNYEIAGVMKDFNYQSLHEAISPFMLIYNANNRSAGNIMVNVDSKNYQVLLSKMEAIWKKDFPAVPFDYAFLDSQVQQQYQTEITLSRIINSFTGIAILISCLGLFGLAAFSAEQRTKEIAVRKVLGASVPGLVQMLSNDFVKLVAISFLIATPVAWWAMNKWLQSFVYRIDLSWWIFALAGLLALGIAIFTVSFQAIRAAIANPVKSLRTE</sequence>
<dbReference type="AlphaFoldDB" id="A0A3B7MTR3"/>
<reference evidence="9 10" key="1">
    <citation type="submission" date="2018-09" db="EMBL/GenBank/DDBJ databases">
        <title>Genome sequencing of strain 6GH32-13.</title>
        <authorList>
            <person name="Weon H.-Y."/>
            <person name="Heo J."/>
            <person name="Kwon S.-W."/>
        </authorList>
    </citation>
    <scope>NUCLEOTIDE SEQUENCE [LARGE SCALE GENOMIC DNA]</scope>
    <source>
        <strain evidence="9 10">5GH32-13</strain>
    </source>
</reference>
<keyword evidence="10" id="KW-1185">Reference proteome</keyword>
<evidence type="ECO:0000313" key="10">
    <source>
        <dbReference type="Proteomes" id="UP000263900"/>
    </source>
</evidence>
<evidence type="ECO:0000259" key="7">
    <source>
        <dbReference type="Pfam" id="PF02687"/>
    </source>
</evidence>
<feature type="transmembrane region" description="Helical" evidence="6">
    <location>
        <begin position="731"/>
        <end position="750"/>
    </location>
</feature>